<name>A0A1N6XZ75_9BACI</name>
<organism evidence="1 2">
    <name type="scientific">Domibacillus enclensis</name>
    <dbReference type="NCBI Taxonomy" id="1017273"/>
    <lineage>
        <taxon>Bacteria</taxon>
        <taxon>Bacillati</taxon>
        <taxon>Bacillota</taxon>
        <taxon>Bacilli</taxon>
        <taxon>Bacillales</taxon>
        <taxon>Bacillaceae</taxon>
        <taxon>Domibacillus</taxon>
    </lineage>
</organism>
<reference evidence="1 2" key="1">
    <citation type="submission" date="2017-01" db="EMBL/GenBank/DDBJ databases">
        <authorList>
            <person name="Mah S.A."/>
            <person name="Swanson W.J."/>
            <person name="Moy G.W."/>
            <person name="Vacquier V.D."/>
        </authorList>
    </citation>
    <scope>NUCLEOTIDE SEQUENCE [LARGE SCALE GENOMIC DNA]</scope>
    <source>
        <strain evidence="1 2">NIO-1016</strain>
    </source>
</reference>
<gene>
    <name evidence="1" type="ORF">SAMN05443094_105100</name>
</gene>
<dbReference type="STRING" id="1017273.SAMN05443094_105100"/>
<accession>A0A1N6XZ75</accession>
<sequence length="46" mass="5414">MIILVLIILLVFLFDFAKLRKQNETMIEQNEKIIELLGEISEKDHA</sequence>
<dbReference type="EMBL" id="FTLX01000005">
    <property type="protein sequence ID" value="SIR07660.1"/>
    <property type="molecule type" value="Genomic_DNA"/>
</dbReference>
<dbReference type="AlphaFoldDB" id="A0A1N6XZ75"/>
<proteinExistence type="predicted"/>
<dbReference type="RefSeq" id="WP_169714103.1">
    <property type="nucleotide sequence ID" value="NZ_FTLX01000005.1"/>
</dbReference>
<evidence type="ECO:0000313" key="2">
    <source>
        <dbReference type="Proteomes" id="UP000186385"/>
    </source>
</evidence>
<protein>
    <submittedName>
        <fullName evidence="1">Uncharacterized protein</fullName>
    </submittedName>
</protein>
<dbReference type="Proteomes" id="UP000186385">
    <property type="component" value="Unassembled WGS sequence"/>
</dbReference>
<evidence type="ECO:0000313" key="1">
    <source>
        <dbReference type="EMBL" id="SIR07660.1"/>
    </source>
</evidence>